<dbReference type="OrthoDB" id="2656549at2759"/>
<proteinExistence type="predicted"/>
<evidence type="ECO:0000313" key="3">
    <source>
        <dbReference type="Proteomes" id="UP000183567"/>
    </source>
</evidence>
<reference evidence="2 3" key="1">
    <citation type="submission" date="2016-03" db="EMBL/GenBank/DDBJ databases">
        <title>Comparative genomics of the ectomycorrhizal sister species Rhizopogon vinicolor and Rhizopogon vesiculosus (Basidiomycota: Boletales) reveals a divergence of the mating type B locus.</title>
        <authorList>
            <person name="Mujic A.B."/>
            <person name="Kuo A."/>
            <person name="Tritt A."/>
            <person name="Lipzen A."/>
            <person name="Chen C."/>
            <person name="Johnson J."/>
            <person name="Sharma A."/>
            <person name="Barry K."/>
            <person name="Grigoriev I.V."/>
            <person name="Spatafora J.W."/>
        </authorList>
    </citation>
    <scope>NUCLEOTIDE SEQUENCE [LARGE SCALE GENOMIC DNA]</scope>
    <source>
        <strain evidence="2 3">AM-OR11-056</strain>
    </source>
</reference>
<dbReference type="AlphaFoldDB" id="A0A1J8PTT4"/>
<feature type="non-terminal residue" evidence="2">
    <location>
        <position position="1"/>
    </location>
</feature>
<dbReference type="EMBL" id="LVVM01005193">
    <property type="protein sequence ID" value="OJA11179.1"/>
    <property type="molecule type" value="Genomic_DNA"/>
</dbReference>
<feature type="compositionally biased region" description="Polar residues" evidence="1">
    <location>
        <begin position="26"/>
        <end position="42"/>
    </location>
</feature>
<feature type="compositionally biased region" description="Polar residues" evidence="1">
    <location>
        <begin position="138"/>
        <end position="148"/>
    </location>
</feature>
<name>A0A1J8PTT4_9AGAM</name>
<feature type="region of interest" description="Disordered" evidence="1">
    <location>
        <begin position="1"/>
        <end position="45"/>
    </location>
</feature>
<comment type="caution">
    <text evidence="2">The sequence shown here is derived from an EMBL/GenBank/DDBJ whole genome shotgun (WGS) entry which is preliminary data.</text>
</comment>
<feature type="compositionally biased region" description="Polar residues" evidence="1">
    <location>
        <begin position="122"/>
        <end position="131"/>
    </location>
</feature>
<dbReference type="Proteomes" id="UP000183567">
    <property type="component" value="Unassembled WGS sequence"/>
</dbReference>
<evidence type="ECO:0000313" key="2">
    <source>
        <dbReference type="EMBL" id="OJA11179.1"/>
    </source>
</evidence>
<dbReference type="STRING" id="180088.A0A1J8PTT4"/>
<evidence type="ECO:0000256" key="1">
    <source>
        <dbReference type="SAM" id="MobiDB-lite"/>
    </source>
</evidence>
<protein>
    <submittedName>
        <fullName evidence="2">Uncharacterized protein</fullName>
    </submittedName>
</protein>
<accession>A0A1J8PTT4</accession>
<organism evidence="2 3">
    <name type="scientific">Rhizopogon vesiculosus</name>
    <dbReference type="NCBI Taxonomy" id="180088"/>
    <lineage>
        <taxon>Eukaryota</taxon>
        <taxon>Fungi</taxon>
        <taxon>Dikarya</taxon>
        <taxon>Basidiomycota</taxon>
        <taxon>Agaricomycotina</taxon>
        <taxon>Agaricomycetes</taxon>
        <taxon>Agaricomycetidae</taxon>
        <taxon>Boletales</taxon>
        <taxon>Suillineae</taxon>
        <taxon>Rhizopogonaceae</taxon>
        <taxon>Rhizopogon</taxon>
    </lineage>
</organism>
<gene>
    <name evidence="2" type="ORF">AZE42_10585</name>
</gene>
<keyword evidence="3" id="KW-1185">Reference proteome</keyword>
<feature type="compositionally biased region" description="Polar residues" evidence="1">
    <location>
        <begin position="1"/>
        <end position="16"/>
    </location>
</feature>
<sequence length="182" mass="19736">ALNISPPSKRQPNNRASARYGDDFWGNNTNRTPHRSAPSTGPSRRRRNLFDFLRFKFQPVDATQPIPPQPRLRNFSLFIRRTSVPTVIVAPARDEDRYGIVPPTDAEIATAMAAAMQHPSDNAVDSQTAQGQAAEGVQGSQVATQGPTQFAEGKNSAADTGEPVYVIGCCGFVVHRACRSSS</sequence>
<feature type="region of interest" description="Disordered" evidence="1">
    <location>
        <begin position="122"/>
        <end position="157"/>
    </location>
</feature>